<dbReference type="PANTHER" id="PTHR46233:SF3">
    <property type="entry name" value="HYDROXYACYLGLUTATHIONE HYDROLASE GLOC"/>
    <property type="match status" value="1"/>
</dbReference>
<dbReference type="Proteomes" id="UP000709959">
    <property type="component" value="Unassembled WGS sequence"/>
</dbReference>
<keyword evidence="3" id="KW-0378">Hydrolase</keyword>
<dbReference type="InterPro" id="IPR001279">
    <property type="entry name" value="Metallo-B-lactamas"/>
</dbReference>
<evidence type="ECO:0000256" key="2">
    <source>
        <dbReference type="ARBA" id="ARBA00022723"/>
    </source>
</evidence>
<dbReference type="SMART" id="SM00849">
    <property type="entry name" value="Lactamase_B"/>
    <property type="match status" value="1"/>
</dbReference>
<evidence type="ECO:0000256" key="4">
    <source>
        <dbReference type="ARBA" id="ARBA00022833"/>
    </source>
</evidence>
<evidence type="ECO:0000259" key="5">
    <source>
        <dbReference type="SMART" id="SM00849"/>
    </source>
</evidence>
<dbReference type="InterPro" id="IPR036866">
    <property type="entry name" value="RibonucZ/Hydroxyglut_hydro"/>
</dbReference>
<accession>A0A936F4J4</accession>
<sequence length="207" mass="22118">MLNLETFPVGPLGCNCSLLWEPDTGLGVVVDPGGDGSKIRKRVEALGFKVTALLHTHAHFDHVGATRELQDLWQCPAHLHGDDTFLIEALPQQTGMFGMPAIPQPEMTGLGAGDQHLDLTTLHTPGHTPGSCCFHGAFAKGQVLLAGDTLFRGGVGRTDLWGGSWDLLEQSIRRELYALDAATLVIPGHGPATTLGVEAETNPFVRK</sequence>
<organism evidence="6 7">
    <name type="scientific">Candidatus Geothrix odensensis</name>
    <dbReference type="NCBI Taxonomy" id="2954440"/>
    <lineage>
        <taxon>Bacteria</taxon>
        <taxon>Pseudomonadati</taxon>
        <taxon>Acidobacteriota</taxon>
        <taxon>Holophagae</taxon>
        <taxon>Holophagales</taxon>
        <taxon>Holophagaceae</taxon>
        <taxon>Geothrix</taxon>
    </lineage>
</organism>
<keyword evidence="4" id="KW-0862">Zinc</keyword>
<feature type="domain" description="Metallo-beta-lactamase" evidence="5">
    <location>
        <begin position="13"/>
        <end position="189"/>
    </location>
</feature>
<dbReference type="InterPro" id="IPR051453">
    <property type="entry name" value="MBL_Glyoxalase_II"/>
</dbReference>
<dbReference type="EMBL" id="JADKCH010000010">
    <property type="protein sequence ID" value="MBK8572987.1"/>
    <property type="molecule type" value="Genomic_DNA"/>
</dbReference>
<name>A0A936F4J4_9BACT</name>
<evidence type="ECO:0000256" key="3">
    <source>
        <dbReference type="ARBA" id="ARBA00022801"/>
    </source>
</evidence>
<proteinExistence type="predicted"/>
<dbReference type="PANTHER" id="PTHR46233">
    <property type="entry name" value="HYDROXYACYLGLUTATHIONE HYDROLASE GLOC"/>
    <property type="match status" value="1"/>
</dbReference>
<comment type="caution">
    <text evidence="6">The sequence shown here is derived from an EMBL/GenBank/DDBJ whole genome shotgun (WGS) entry which is preliminary data.</text>
</comment>
<dbReference type="CDD" id="cd06262">
    <property type="entry name" value="metallo-hydrolase-like_MBL-fold"/>
    <property type="match status" value="1"/>
</dbReference>
<reference evidence="6 7" key="1">
    <citation type="submission" date="2020-10" db="EMBL/GenBank/DDBJ databases">
        <title>Connecting structure to function with the recovery of over 1000 high-quality activated sludge metagenome-assembled genomes encoding full-length rRNA genes using long-read sequencing.</title>
        <authorList>
            <person name="Singleton C.M."/>
            <person name="Petriglieri F."/>
            <person name="Kristensen J.M."/>
            <person name="Kirkegaard R.H."/>
            <person name="Michaelsen T.Y."/>
            <person name="Andersen M.H."/>
            <person name="Karst S.M."/>
            <person name="Dueholm M.S."/>
            <person name="Nielsen P.H."/>
            <person name="Albertsen M."/>
        </authorList>
    </citation>
    <scope>NUCLEOTIDE SEQUENCE [LARGE SCALE GENOMIC DNA]</scope>
    <source>
        <strain evidence="6">OdNE_18-Q3-R46-58_MAXAC.008</strain>
    </source>
</reference>
<evidence type="ECO:0000256" key="1">
    <source>
        <dbReference type="ARBA" id="ARBA00001947"/>
    </source>
</evidence>
<dbReference type="GO" id="GO:0046872">
    <property type="term" value="F:metal ion binding"/>
    <property type="evidence" value="ECO:0007669"/>
    <property type="project" value="UniProtKB-KW"/>
</dbReference>
<comment type="cofactor">
    <cofactor evidence="1">
        <name>Zn(2+)</name>
        <dbReference type="ChEBI" id="CHEBI:29105"/>
    </cofactor>
</comment>
<dbReference type="SUPFAM" id="SSF56281">
    <property type="entry name" value="Metallo-hydrolase/oxidoreductase"/>
    <property type="match status" value="1"/>
</dbReference>
<evidence type="ECO:0000313" key="7">
    <source>
        <dbReference type="Proteomes" id="UP000709959"/>
    </source>
</evidence>
<keyword evidence="2" id="KW-0479">Metal-binding</keyword>
<dbReference type="Pfam" id="PF00753">
    <property type="entry name" value="Lactamase_B"/>
    <property type="match status" value="1"/>
</dbReference>
<dbReference type="GO" id="GO:0016787">
    <property type="term" value="F:hydrolase activity"/>
    <property type="evidence" value="ECO:0007669"/>
    <property type="project" value="UniProtKB-KW"/>
</dbReference>
<gene>
    <name evidence="6" type="ORF">IPN91_10145</name>
</gene>
<evidence type="ECO:0000313" key="6">
    <source>
        <dbReference type="EMBL" id="MBK8572987.1"/>
    </source>
</evidence>
<dbReference type="AlphaFoldDB" id="A0A936F4J4"/>
<protein>
    <submittedName>
        <fullName evidence="6">MBL fold metallo-hydrolase</fullName>
    </submittedName>
</protein>
<dbReference type="Gene3D" id="3.60.15.10">
    <property type="entry name" value="Ribonuclease Z/Hydroxyacylglutathione hydrolase-like"/>
    <property type="match status" value="1"/>
</dbReference>